<sequence length="664" mass="74900">MAPDFLSVNPPLARIEDAPAETSTDGEASDDEEGYDDDGEIGDDELSEADDALPQPSASRRSLKEDPLRRPKAGGRKRKRRIYNSSSASQEEMPEFPIHQETDPDVMNPAAHISVRELPYSLIYGDLTGPGKGWLGLPVGLFTRDPFEFPEDWTVHQRLPFYRVVFANFTTNITIRWNVGNVNVYGETPKRIEKNRIPASSCATSQVNFFREYTVLANLRGKEVTVYLYSWMRSRWNMGVAMNLPSLRSCIQEDYRLEEREKRKKRMETNDYSIPLFRDEDFAKHQGGPDEARLRVAQVVISAVNGLQHLPFYHYNPSEATMSEHKLQELFWNFSYYTDVLSAIRDQIQGDHGNTLFSTRRARAIHRWASGEASAALGRLISEPLREMGVPELQLERAGGSTLFGCLPDDGKGSAIPISIPSAGEKTRSNHPKGFDDYEAYVFQKLGEFSVRGKEKFGCNEVISPDPSCPQDQRSWERTIPEVEVTQSRMEKRRVQEIERERIRKEVEKDPETHPSRTSFWFAPAWDKRKPPPTPPRRNYASNSSGPTLEELTKHLEQAVQQEIPAVDLPTEETSTADQTLPPATGPENEQKRPKSVAAEPPAETPSDGSQEPPSAVRHKTPPIESGPETPREQPDIRAMSAVSSKGMTPKKIKRSRLLASSPE</sequence>
<comment type="caution">
    <text evidence="2">The sequence shown here is derived from an EMBL/GenBank/DDBJ whole genome shotgun (WGS) entry which is preliminary data.</text>
</comment>
<protein>
    <submittedName>
        <fullName evidence="2">Uncharacterized protein</fullName>
    </submittedName>
</protein>
<proteinExistence type="predicted"/>
<feature type="compositionally biased region" description="Basic residues" evidence="1">
    <location>
        <begin position="70"/>
        <end position="82"/>
    </location>
</feature>
<evidence type="ECO:0000313" key="2">
    <source>
        <dbReference type="EMBL" id="KOS36461.1"/>
    </source>
</evidence>
<dbReference type="OrthoDB" id="10627017at2759"/>
<feature type="region of interest" description="Disordered" evidence="1">
    <location>
        <begin position="506"/>
        <end position="547"/>
    </location>
</feature>
<reference evidence="2 3" key="1">
    <citation type="submission" date="2015-08" db="EMBL/GenBank/DDBJ databases">
        <title>Genome sequencing of Penicillium nordicum.</title>
        <authorList>
            <person name="Nguyen H.D."/>
            <person name="Seifert K.A."/>
        </authorList>
    </citation>
    <scope>NUCLEOTIDE SEQUENCE [LARGE SCALE GENOMIC DNA]</scope>
    <source>
        <strain evidence="2 3">DAOMC 185683</strain>
    </source>
</reference>
<keyword evidence="3" id="KW-1185">Reference proteome</keyword>
<feature type="region of interest" description="Disordered" evidence="1">
    <location>
        <begin position="563"/>
        <end position="664"/>
    </location>
</feature>
<name>A0A0M8NXQ0_9EURO</name>
<feature type="compositionally biased region" description="Acidic residues" evidence="1">
    <location>
        <begin position="27"/>
        <end position="51"/>
    </location>
</feature>
<dbReference type="EMBL" id="LHQQ01000452">
    <property type="protein sequence ID" value="KOS36461.1"/>
    <property type="molecule type" value="Genomic_DNA"/>
</dbReference>
<gene>
    <name evidence="2" type="ORF">ACN38_g12797</name>
</gene>
<accession>A0A0M8NXQ0</accession>
<dbReference type="Proteomes" id="UP000037696">
    <property type="component" value="Unassembled WGS sequence"/>
</dbReference>
<feature type="region of interest" description="Disordered" evidence="1">
    <location>
        <begin position="1"/>
        <end position="105"/>
    </location>
</feature>
<organism evidence="2 3">
    <name type="scientific">Penicillium nordicum</name>
    <dbReference type="NCBI Taxonomy" id="229535"/>
    <lineage>
        <taxon>Eukaryota</taxon>
        <taxon>Fungi</taxon>
        <taxon>Dikarya</taxon>
        <taxon>Ascomycota</taxon>
        <taxon>Pezizomycotina</taxon>
        <taxon>Eurotiomycetes</taxon>
        <taxon>Eurotiomycetidae</taxon>
        <taxon>Eurotiales</taxon>
        <taxon>Aspergillaceae</taxon>
        <taxon>Penicillium</taxon>
    </lineage>
</organism>
<evidence type="ECO:0000256" key="1">
    <source>
        <dbReference type="SAM" id="MobiDB-lite"/>
    </source>
</evidence>
<evidence type="ECO:0000313" key="3">
    <source>
        <dbReference type="Proteomes" id="UP000037696"/>
    </source>
</evidence>
<feature type="compositionally biased region" description="Basic and acidic residues" evidence="1">
    <location>
        <begin position="506"/>
        <end position="515"/>
    </location>
</feature>
<dbReference type="AlphaFoldDB" id="A0A0M8NXQ0"/>